<dbReference type="InterPro" id="IPR000326">
    <property type="entry name" value="PAP2/HPO"/>
</dbReference>
<keyword evidence="3" id="KW-0647">Proteasome</keyword>
<keyword evidence="2" id="KW-0963">Cytoplasm</keyword>
<dbReference type="Proteomes" id="UP001445335">
    <property type="component" value="Unassembled WGS sequence"/>
</dbReference>
<dbReference type="FunFam" id="3.60.20.10:FF:000008">
    <property type="entry name" value="Proteasome subunit beta type-4"/>
    <property type="match status" value="1"/>
</dbReference>
<evidence type="ECO:0000256" key="4">
    <source>
        <dbReference type="ARBA" id="ARBA00023242"/>
    </source>
</evidence>
<dbReference type="Gene3D" id="3.60.20.10">
    <property type="entry name" value="Glutamine Phosphoribosylpyrophosphate, subunit 1, domain 1"/>
    <property type="match status" value="1"/>
</dbReference>
<gene>
    <name evidence="7" type="ORF">WJX81_004871</name>
</gene>
<dbReference type="GO" id="GO:0005737">
    <property type="term" value="C:cytoplasm"/>
    <property type="evidence" value="ECO:0007669"/>
    <property type="project" value="TreeGrafter"/>
</dbReference>
<keyword evidence="4" id="KW-0539">Nucleus</keyword>
<dbReference type="InterPro" id="IPR036938">
    <property type="entry name" value="PAP2/HPO_sf"/>
</dbReference>
<evidence type="ECO:0000313" key="7">
    <source>
        <dbReference type="EMBL" id="KAK9834169.1"/>
    </source>
</evidence>
<dbReference type="GO" id="GO:0005839">
    <property type="term" value="C:proteasome core complex"/>
    <property type="evidence" value="ECO:0007669"/>
    <property type="project" value="InterPro"/>
</dbReference>
<dbReference type="PANTHER" id="PTHR32194">
    <property type="entry name" value="METALLOPROTEASE TLDD"/>
    <property type="match status" value="1"/>
</dbReference>
<dbReference type="SUPFAM" id="SSF48317">
    <property type="entry name" value="Acid phosphatase/Vanadium-dependent haloperoxidase"/>
    <property type="match status" value="1"/>
</dbReference>
<dbReference type="GO" id="GO:0010498">
    <property type="term" value="P:proteasomal protein catabolic process"/>
    <property type="evidence" value="ECO:0007669"/>
    <property type="project" value="InterPro"/>
</dbReference>
<keyword evidence="8" id="KW-1185">Reference proteome</keyword>
<comment type="subcellular location">
    <subcellularLocation>
        <location evidence="1">Nucleus</location>
    </subcellularLocation>
</comment>
<dbReference type="AlphaFoldDB" id="A0AAW1RK30"/>
<evidence type="ECO:0000256" key="1">
    <source>
        <dbReference type="ARBA" id="ARBA00004123"/>
    </source>
</evidence>
<name>A0AAW1RK30_9CHLO</name>
<dbReference type="SUPFAM" id="SSF56235">
    <property type="entry name" value="N-terminal nucleophile aminohydrolases (Ntn hydrolases)"/>
    <property type="match status" value="1"/>
</dbReference>
<accession>A0AAW1RK30</accession>
<proteinExistence type="predicted"/>
<reference evidence="7 8" key="1">
    <citation type="journal article" date="2024" name="Nat. Commun.">
        <title>Phylogenomics reveals the evolutionary origins of lichenization in chlorophyte algae.</title>
        <authorList>
            <person name="Puginier C."/>
            <person name="Libourel C."/>
            <person name="Otte J."/>
            <person name="Skaloud P."/>
            <person name="Haon M."/>
            <person name="Grisel S."/>
            <person name="Petersen M."/>
            <person name="Berrin J.G."/>
            <person name="Delaux P.M."/>
            <person name="Dal Grande F."/>
            <person name="Keller J."/>
        </authorList>
    </citation>
    <scope>NUCLEOTIDE SEQUENCE [LARGE SCALE GENOMIC DNA]</scope>
    <source>
        <strain evidence="7 8">SAG 245.80</strain>
    </source>
</reference>
<comment type="caution">
    <text evidence="7">The sequence shown here is derived from an EMBL/GenBank/DDBJ whole genome shotgun (WGS) entry which is preliminary data.</text>
</comment>
<dbReference type="PANTHER" id="PTHR32194:SF2">
    <property type="entry name" value="PROTEASOME SUBUNIT BETA TYPE-1"/>
    <property type="match status" value="1"/>
</dbReference>
<dbReference type="Pfam" id="PF00227">
    <property type="entry name" value="Proteasome"/>
    <property type="match status" value="1"/>
</dbReference>
<sequence>MDFLFGIKGKDFVMVCSDTCASQQIITIKHDEDKLVPIDSHKLICISGEPGDRVQFSEFVIANVRLYALRNDFPLSTPAVANFTRNELATALRKRMYQTNLLIAGWDGKTGPSLFWLDYLATMHAMNVAGTGYGSYFVLSMMDRLWRPDLTEAEALDLMHCGIKEIKKRLVVAQPSYVVKVVDKDGTRVVSTVAYITRYVPSEFSGCSAAYQQLEGLLHLVNSSTKWAVSSAAFVTLLLRRDSLTLWCLVGSVAATELCKWLKTVINEQRPALALKQDAGMPSSHANALSFLSTSAALALLRTPPDWSLALAGLLLAIADFLAWLRVKLGYHTREQVLAGAALGVLRGKA</sequence>
<organism evidence="7 8">
    <name type="scientific">Elliptochloris bilobata</name>
    <dbReference type="NCBI Taxonomy" id="381761"/>
    <lineage>
        <taxon>Eukaryota</taxon>
        <taxon>Viridiplantae</taxon>
        <taxon>Chlorophyta</taxon>
        <taxon>core chlorophytes</taxon>
        <taxon>Trebouxiophyceae</taxon>
        <taxon>Trebouxiophyceae incertae sedis</taxon>
        <taxon>Elliptochloris clade</taxon>
        <taxon>Elliptochloris</taxon>
    </lineage>
</organism>
<dbReference type="InterPro" id="IPR023333">
    <property type="entry name" value="Proteasome_suB-type"/>
</dbReference>
<protein>
    <recommendedName>
        <fullName evidence="6">Phosphatidic acid phosphatase type 2/haloperoxidase domain-containing protein</fullName>
    </recommendedName>
</protein>
<evidence type="ECO:0000256" key="5">
    <source>
        <dbReference type="ARBA" id="ARBA00024953"/>
    </source>
</evidence>
<dbReference type="GO" id="GO:0005634">
    <property type="term" value="C:nucleus"/>
    <property type="evidence" value="ECO:0007669"/>
    <property type="project" value="UniProtKB-SubCell"/>
</dbReference>
<dbReference type="Pfam" id="PF01569">
    <property type="entry name" value="PAP2"/>
    <property type="match status" value="1"/>
</dbReference>
<dbReference type="EMBL" id="JALJOU010000033">
    <property type="protein sequence ID" value="KAK9834169.1"/>
    <property type="molecule type" value="Genomic_DNA"/>
</dbReference>
<evidence type="ECO:0000259" key="6">
    <source>
        <dbReference type="Pfam" id="PF01569"/>
    </source>
</evidence>
<evidence type="ECO:0000313" key="8">
    <source>
        <dbReference type="Proteomes" id="UP001445335"/>
    </source>
</evidence>
<evidence type="ECO:0000256" key="3">
    <source>
        <dbReference type="ARBA" id="ARBA00022942"/>
    </source>
</evidence>
<feature type="domain" description="Phosphatidic acid phosphatase type 2/haloperoxidase" evidence="6">
    <location>
        <begin position="246"/>
        <end position="346"/>
    </location>
</feature>
<dbReference type="InterPro" id="IPR035206">
    <property type="entry name" value="Proteasome_beta2"/>
</dbReference>
<dbReference type="Gene3D" id="1.20.144.10">
    <property type="entry name" value="Phosphatidic acid phosphatase type 2/haloperoxidase"/>
    <property type="match status" value="1"/>
</dbReference>
<comment type="function">
    <text evidence="5">Non-catalytic component of the proteasome, a multicatalytic proteinase complex which is characterized by its ability to cleave peptides with Arg, Phe, Tyr, Leu, and Glu adjacent to the leaving group at neutral or slightly basic pH. The proteasome has an ATP-dependent proteolytic activity.</text>
</comment>
<evidence type="ECO:0000256" key="2">
    <source>
        <dbReference type="ARBA" id="ARBA00022490"/>
    </source>
</evidence>
<dbReference type="CDD" id="cd03758">
    <property type="entry name" value="proteasome_beta_type_2"/>
    <property type="match status" value="1"/>
</dbReference>
<dbReference type="PROSITE" id="PS51476">
    <property type="entry name" value="PROTEASOME_BETA_2"/>
    <property type="match status" value="1"/>
</dbReference>
<dbReference type="InterPro" id="IPR001353">
    <property type="entry name" value="Proteasome_sua/b"/>
</dbReference>
<dbReference type="InterPro" id="IPR029055">
    <property type="entry name" value="Ntn_hydrolases_N"/>
</dbReference>